<sequence length="113" mass="12168">MIVNYLGTVSGAETITWNFSERSHGKGALAGVGGSLKRTCNKTVANGRNIIDLDTFTDCSKVNCKGIMVISIDDSHVPEIQNIPFKPSVHIYGHIGPYYGAPVWADSLRSAQS</sequence>
<gene>
    <name evidence="1" type="primary">HaOG212253</name>
    <name evidence="1" type="ORF">B5X24_HaOG212253</name>
</gene>
<dbReference type="EMBL" id="KZ150239">
    <property type="protein sequence ID" value="PZC71940.1"/>
    <property type="molecule type" value="Genomic_DNA"/>
</dbReference>
<reference evidence="1 2" key="1">
    <citation type="journal article" date="2017" name="BMC Biol.">
        <title>Genomic innovations, transcriptional plasticity and gene loss underlying the evolution and divergence of two highly polyphagous and invasive Helicoverpa pest species.</title>
        <authorList>
            <person name="Pearce S.L."/>
            <person name="Clarke D.F."/>
            <person name="East P.D."/>
            <person name="Elfekih S."/>
            <person name="Gordon K.H."/>
            <person name="Jermiin L.S."/>
            <person name="McGaughran A."/>
            <person name="Oakeshott J.G."/>
            <person name="Papanikolaou A."/>
            <person name="Perera O.P."/>
            <person name="Rane R.V."/>
            <person name="Richards S."/>
            <person name="Tay W.T."/>
            <person name="Walsh T.K."/>
            <person name="Anderson A."/>
            <person name="Anderson C.J."/>
            <person name="Asgari S."/>
            <person name="Board P.G."/>
            <person name="Bretschneider A."/>
            <person name="Campbell P.M."/>
            <person name="Chertemps T."/>
            <person name="Christeller J.T."/>
            <person name="Coppin C.W."/>
            <person name="Downes S.J."/>
            <person name="Duan G."/>
            <person name="Farnsworth C.A."/>
            <person name="Good R.T."/>
            <person name="Han L.B."/>
            <person name="Han Y.C."/>
            <person name="Hatje K."/>
            <person name="Horne I."/>
            <person name="Huang Y.P."/>
            <person name="Hughes D.S."/>
            <person name="Jacquin-Joly E."/>
            <person name="James W."/>
            <person name="Jhangiani S."/>
            <person name="Kollmar M."/>
            <person name="Kuwar S.S."/>
            <person name="Li S."/>
            <person name="Liu N.Y."/>
            <person name="Maibeche M.T."/>
            <person name="Miller J.R."/>
            <person name="Montagne N."/>
            <person name="Perry T."/>
            <person name="Qu J."/>
            <person name="Song S.V."/>
            <person name="Sutton G.G."/>
            <person name="Vogel H."/>
            <person name="Walenz B.P."/>
            <person name="Xu W."/>
            <person name="Zhang H.J."/>
            <person name="Zou Z."/>
            <person name="Batterham P."/>
            <person name="Edwards O.R."/>
            <person name="Feyereisen R."/>
            <person name="Gibbs R.A."/>
            <person name="Heckel D.G."/>
            <person name="McGrath A."/>
            <person name="Robin C."/>
            <person name="Scherer S.E."/>
            <person name="Worley K.C."/>
            <person name="Wu Y.D."/>
        </authorList>
    </citation>
    <scope>NUCLEOTIDE SEQUENCE [LARGE SCALE GENOMIC DNA]</scope>
    <source>
        <strain evidence="1">Harm_GR_Male_#8</strain>
        <tissue evidence="1">Whole organism</tissue>
    </source>
</reference>
<evidence type="ECO:0000313" key="1">
    <source>
        <dbReference type="EMBL" id="PZC71940.1"/>
    </source>
</evidence>
<accession>A0A2W1BGL3</accession>
<proteinExistence type="predicted"/>
<protein>
    <submittedName>
        <fullName evidence="1">Uncharacterized protein</fullName>
    </submittedName>
</protein>
<keyword evidence="2" id="KW-1185">Reference proteome</keyword>
<name>A0A2W1BGL3_HELAM</name>
<dbReference type="Proteomes" id="UP000249218">
    <property type="component" value="Unassembled WGS sequence"/>
</dbReference>
<evidence type="ECO:0000313" key="2">
    <source>
        <dbReference type="Proteomes" id="UP000249218"/>
    </source>
</evidence>
<organism evidence="1 2">
    <name type="scientific">Helicoverpa armigera</name>
    <name type="common">Cotton bollworm</name>
    <name type="synonym">Heliothis armigera</name>
    <dbReference type="NCBI Taxonomy" id="29058"/>
    <lineage>
        <taxon>Eukaryota</taxon>
        <taxon>Metazoa</taxon>
        <taxon>Ecdysozoa</taxon>
        <taxon>Arthropoda</taxon>
        <taxon>Hexapoda</taxon>
        <taxon>Insecta</taxon>
        <taxon>Pterygota</taxon>
        <taxon>Neoptera</taxon>
        <taxon>Endopterygota</taxon>
        <taxon>Lepidoptera</taxon>
        <taxon>Glossata</taxon>
        <taxon>Ditrysia</taxon>
        <taxon>Noctuoidea</taxon>
        <taxon>Noctuidae</taxon>
        <taxon>Heliothinae</taxon>
        <taxon>Helicoverpa</taxon>
    </lineage>
</organism>
<dbReference type="OrthoDB" id="6375801at2759"/>
<dbReference type="AlphaFoldDB" id="A0A2W1BGL3"/>